<dbReference type="EMBL" id="JADGII010000013">
    <property type="protein sequence ID" value="MBF0637191.1"/>
    <property type="molecule type" value="Genomic_DNA"/>
</dbReference>
<keyword evidence="3" id="KW-1185">Reference proteome</keyword>
<keyword evidence="1" id="KW-0472">Membrane</keyword>
<feature type="transmembrane region" description="Helical" evidence="1">
    <location>
        <begin position="70"/>
        <end position="88"/>
    </location>
</feature>
<accession>A0ABR9XT66</accession>
<comment type="caution">
    <text evidence="2">The sequence shown here is derived from an EMBL/GenBank/DDBJ whole genome shotgun (WGS) entry which is preliminary data.</text>
</comment>
<organism evidence="2 3">
    <name type="scientific">Prosthecochloris ethylica</name>
    <dbReference type="NCBI Taxonomy" id="2743976"/>
    <lineage>
        <taxon>Bacteria</taxon>
        <taxon>Pseudomonadati</taxon>
        <taxon>Chlorobiota</taxon>
        <taxon>Chlorobiia</taxon>
        <taxon>Chlorobiales</taxon>
        <taxon>Chlorobiaceae</taxon>
        <taxon>Prosthecochloris</taxon>
    </lineage>
</organism>
<keyword evidence="1" id="KW-0812">Transmembrane</keyword>
<reference evidence="2 3" key="1">
    <citation type="journal article" date="2020" name="Microorganisms">
        <title>Simultaneous Genome Sequencing of Prosthecochloris ethylica and Desulfuromonas acetoxidans within a Syntrophic Mixture Reveals Unique Pili and Protein Interactions.</title>
        <authorList>
            <person name="Kyndt J.A."/>
            <person name="Van Beeumen J.J."/>
            <person name="Meyer T.E."/>
        </authorList>
    </citation>
    <scope>NUCLEOTIDE SEQUENCE [LARGE SCALE GENOMIC DNA]</scope>
    <source>
        <strain evidence="2 3">N3</strain>
    </source>
</reference>
<evidence type="ECO:0000256" key="1">
    <source>
        <dbReference type="SAM" id="Phobius"/>
    </source>
</evidence>
<evidence type="ECO:0000313" key="3">
    <source>
        <dbReference type="Proteomes" id="UP000619838"/>
    </source>
</evidence>
<gene>
    <name evidence="2" type="ORF">INT08_08410</name>
</gene>
<protein>
    <recommendedName>
        <fullName evidence="4">CRISPR-associated protein</fullName>
    </recommendedName>
</protein>
<evidence type="ECO:0000313" key="2">
    <source>
        <dbReference type="EMBL" id="MBF0637191.1"/>
    </source>
</evidence>
<dbReference type="Gene3D" id="3.40.50.10770">
    <property type="entry name" value="Hypothetical protein VC1899 like domain (Restriction endonuclease-like)"/>
    <property type="match status" value="1"/>
</dbReference>
<dbReference type="RefSeq" id="WP_175187594.1">
    <property type="nucleotide sequence ID" value="NZ_JABVZQ010000012.1"/>
</dbReference>
<keyword evidence="1" id="KW-1133">Transmembrane helix</keyword>
<name>A0ABR9XT66_9CHLB</name>
<evidence type="ECO:0008006" key="4">
    <source>
        <dbReference type="Google" id="ProtNLM"/>
    </source>
</evidence>
<sequence length="328" mass="37724">MNWKALPICDFMGREGQMRPLISAVIQSSNGLEPPIRLLEDMANNKPMAKRWRTQSLKRSLEGWTGEKNFKWQAILFALCLILFGEWFPDGLEGFFYYLQAVSMHRELVPWAINWKLVLSALFILLIWCIFKSLPRYTQIKVHAGQPKTYKVLAVFLSPFGVWNPNQTETYKTIDELRAVVDSDDCDREKMNDTKWAPSLSAIEYHRKTLREVVVFTSKETSTEFTVFRALVRRLYPSLKVREMSEGGMDFENIEAVFNGVNKLYTDAIGDGYREKDILVDVTGGNKPNSIAAAMATLAAGREFQYLNKSREVRSFDVDYDTDYDADS</sequence>
<proteinExistence type="predicted"/>
<feature type="transmembrane region" description="Helical" evidence="1">
    <location>
        <begin position="108"/>
        <end position="131"/>
    </location>
</feature>
<dbReference type="Proteomes" id="UP000619838">
    <property type="component" value="Unassembled WGS sequence"/>
</dbReference>